<name>A0A5D2WEX7_GOSMU</name>
<organism evidence="1 2">
    <name type="scientific">Gossypium mustelinum</name>
    <name type="common">Cotton</name>
    <name type="synonym">Gossypium caicoense</name>
    <dbReference type="NCBI Taxonomy" id="34275"/>
    <lineage>
        <taxon>Eukaryota</taxon>
        <taxon>Viridiplantae</taxon>
        <taxon>Streptophyta</taxon>
        <taxon>Embryophyta</taxon>
        <taxon>Tracheophyta</taxon>
        <taxon>Spermatophyta</taxon>
        <taxon>Magnoliopsida</taxon>
        <taxon>eudicotyledons</taxon>
        <taxon>Gunneridae</taxon>
        <taxon>Pentapetalae</taxon>
        <taxon>rosids</taxon>
        <taxon>malvids</taxon>
        <taxon>Malvales</taxon>
        <taxon>Malvaceae</taxon>
        <taxon>Malvoideae</taxon>
        <taxon>Gossypium</taxon>
    </lineage>
</organism>
<gene>
    <name evidence="1" type="ORF">E1A91_A13G062900v1</name>
</gene>
<keyword evidence="2" id="KW-1185">Reference proteome</keyword>
<accession>A0A5D2WEX7</accession>
<dbReference type="AlphaFoldDB" id="A0A5D2WEX7"/>
<evidence type="ECO:0000313" key="1">
    <source>
        <dbReference type="EMBL" id="TYJ00077.1"/>
    </source>
</evidence>
<dbReference type="EMBL" id="CM017648">
    <property type="protein sequence ID" value="TYJ00077.1"/>
    <property type="molecule type" value="Genomic_DNA"/>
</dbReference>
<evidence type="ECO:0000313" key="2">
    <source>
        <dbReference type="Proteomes" id="UP000323597"/>
    </source>
</evidence>
<proteinExistence type="predicted"/>
<protein>
    <submittedName>
        <fullName evidence="1">Uncharacterized protein</fullName>
    </submittedName>
</protein>
<reference evidence="1 2" key="1">
    <citation type="submission" date="2019-07" db="EMBL/GenBank/DDBJ databases">
        <title>WGS assembly of Gossypium mustelinum.</title>
        <authorList>
            <person name="Chen Z.J."/>
            <person name="Sreedasyam A."/>
            <person name="Ando A."/>
            <person name="Song Q."/>
            <person name="De L."/>
            <person name="Hulse-Kemp A."/>
            <person name="Ding M."/>
            <person name="Ye W."/>
            <person name="Kirkbride R."/>
            <person name="Jenkins J."/>
            <person name="Plott C."/>
            <person name="Lovell J."/>
            <person name="Lin Y.-M."/>
            <person name="Vaughn R."/>
            <person name="Liu B."/>
            <person name="Li W."/>
            <person name="Simpson S."/>
            <person name="Scheffler B."/>
            <person name="Saski C."/>
            <person name="Grover C."/>
            <person name="Hu G."/>
            <person name="Conover J."/>
            <person name="Carlson J."/>
            <person name="Shu S."/>
            <person name="Boston L."/>
            <person name="Williams M."/>
            <person name="Peterson D."/>
            <person name="Mcgee K."/>
            <person name="Jones D."/>
            <person name="Wendel J."/>
            <person name="Stelly D."/>
            <person name="Grimwood J."/>
            <person name="Schmutz J."/>
        </authorList>
    </citation>
    <scope>NUCLEOTIDE SEQUENCE [LARGE SCALE GENOMIC DNA]</scope>
    <source>
        <strain evidence="1">1408120.09</strain>
    </source>
</reference>
<sequence>MHGFHERILLHCHFSTPANGTHEKAQVIEYTVDYSKAIQFFLFILFSFFNYKKGLNVLCRKRDYSHCTHTRTLYTYRIQRKFRKRIFKVILRSGRGSNGIKCF</sequence>
<dbReference type="Proteomes" id="UP000323597">
    <property type="component" value="Chromosome A13"/>
</dbReference>